<dbReference type="GO" id="GO:0070475">
    <property type="term" value="P:rRNA base methylation"/>
    <property type="evidence" value="ECO:0007669"/>
    <property type="project" value="TreeGrafter"/>
</dbReference>
<dbReference type="Pfam" id="PF13649">
    <property type="entry name" value="Methyltransf_25"/>
    <property type="match status" value="1"/>
</dbReference>
<evidence type="ECO:0000256" key="5">
    <source>
        <dbReference type="PROSITE-ProRule" id="PRU10015"/>
    </source>
</evidence>
<evidence type="ECO:0000313" key="9">
    <source>
        <dbReference type="Proteomes" id="UP001284901"/>
    </source>
</evidence>
<feature type="active site" description="Nucleophile" evidence="4">
    <location>
        <position position="315"/>
    </location>
</feature>
<dbReference type="GO" id="GO:0070041">
    <property type="term" value="F:rRNA (uridine-C5-)-methyltransferase activity"/>
    <property type="evidence" value="ECO:0007669"/>
    <property type="project" value="TreeGrafter"/>
</dbReference>
<evidence type="ECO:0000256" key="3">
    <source>
        <dbReference type="ARBA" id="ARBA00022691"/>
    </source>
</evidence>
<dbReference type="PROSITE" id="PS01230">
    <property type="entry name" value="TRMA_1"/>
    <property type="match status" value="1"/>
</dbReference>
<evidence type="ECO:0000256" key="2">
    <source>
        <dbReference type="ARBA" id="ARBA00022679"/>
    </source>
</evidence>
<dbReference type="Gene3D" id="3.40.50.150">
    <property type="entry name" value="Vaccinia Virus protein VP39"/>
    <property type="match status" value="1"/>
</dbReference>
<proteinExistence type="inferred from homology"/>
<evidence type="ECO:0000256" key="1">
    <source>
        <dbReference type="ARBA" id="ARBA00022603"/>
    </source>
</evidence>
<comment type="caution">
    <text evidence="7">The sequence shown here is derived from an EMBL/GenBank/DDBJ whole genome shotgun (WGS) entry which is preliminary data.</text>
</comment>
<dbReference type="AlphaFoldDB" id="A0AAW9HGL4"/>
<feature type="binding site" evidence="4">
    <location>
        <position position="245"/>
    </location>
    <ligand>
        <name>S-adenosyl-L-methionine</name>
        <dbReference type="ChEBI" id="CHEBI:59789"/>
    </ligand>
</feature>
<dbReference type="InterPro" id="IPR029063">
    <property type="entry name" value="SAM-dependent_MTases_sf"/>
</dbReference>
<evidence type="ECO:0000259" key="6">
    <source>
        <dbReference type="Pfam" id="PF13649"/>
    </source>
</evidence>
<dbReference type="PANTHER" id="PTHR11061">
    <property type="entry name" value="RNA M5U METHYLTRANSFERASE"/>
    <property type="match status" value="1"/>
</dbReference>
<feature type="active site" evidence="5">
    <location>
        <position position="315"/>
    </location>
</feature>
<keyword evidence="2 4" id="KW-0808">Transferase</keyword>
<evidence type="ECO:0000256" key="4">
    <source>
        <dbReference type="PROSITE-ProRule" id="PRU01024"/>
    </source>
</evidence>
<dbReference type="InterPro" id="IPR030391">
    <property type="entry name" value="MeTrfase_TrmA_CS"/>
</dbReference>
<feature type="binding site" evidence="4">
    <location>
        <position position="224"/>
    </location>
    <ligand>
        <name>S-adenosyl-L-methionine</name>
        <dbReference type="ChEBI" id="CHEBI:59789"/>
    </ligand>
</feature>
<gene>
    <name evidence="7" type="ORF">R6G74_06325</name>
    <name evidence="8" type="ORF">R6P33_02045</name>
</gene>
<feature type="domain" description="Methyltransferase" evidence="6">
    <location>
        <begin position="220"/>
        <end position="275"/>
    </location>
</feature>
<sequence>MGEAYPAQVADKEERLAELLAPFAPEWLPPALSPESHFRNKAKLAVGGSTQAPTLGILDRDMRGVDLRECGLYEEPITAALPALTEFIGRARLTPFDVPSGRGELKNILLTAAPSGELLLRFVLRSTESVVRIRKHLPWLRAQLPNARVISVNLLPQRAALVEGEEEIVLTGEDTLPFPLGAVTLYLTPRSFFQTNTTIARAMYAQAREWAAGLDGVRTVWDLYCGVGGFALHVAGPGRRVTGVEISEAAVDSARRAAAKAGSSAQFFAGDAARAAGKLGGTPDLLIVNPPRRGLTDLTEWIAANPPRWLIYSSCNPTTLAKDLQLLDGFTVHEARLMDMFPQTGHMECMVLAERVN</sequence>
<protein>
    <submittedName>
        <fullName evidence="7">Methyltransferase domain-containing protein</fullName>
    </submittedName>
</protein>
<evidence type="ECO:0000313" key="7">
    <source>
        <dbReference type="EMBL" id="MDY5140924.1"/>
    </source>
</evidence>
<organism evidence="7 10">
    <name type="scientific">Actinotignum timonense</name>
    <dbReference type="NCBI Taxonomy" id="1870995"/>
    <lineage>
        <taxon>Bacteria</taxon>
        <taxon>Bacillati</taxon>
        <taxon>Actinomycetota</taxon>
        <taxon>Actinomycetes</taxon>
        <taxon>Actinomycetales</taxon>
        <taxon>Actinomycetaceae</taxon>
        <taxon>Actinotignum</taxon>
    </lineage>
</organism>
<evidence type="ECO:0000313" key="8">
    <source>
        <dbReference type="EMBL" id="MDY5145806.1"/>
    </source>
</evidence>
<dbReference type="PROSITE" id="PS01231">
    <property type="entry name" value="TRMA_2"/>
    <property type="match status" value="1"/>
</dbReference>
<dbReference type="EMBL" id="JAWNFV010000012">
    <property type="protein sequence ID" value="MDY5140924.1"/>
    <property type="molecule type" value="Genomic_DNA"/>
</dbReference>
<dbReference type="CDD" id="cd02440">
    <property type="entry name" value="AdoMet_MTases"/>
    <property type="match status" value="1"/>
</dbReference>
<dbReference type="Gene3D" id="2.40.50.1070">
    <property type="match status" value="1"/>
</dbReference>
<dbReference type="InterPro" id="IPR041698">
    <property type="entry name" value="Methyltransf_25"/>
</dbReference>
<keyword evidence="3 4" id="KW-0949">S-adenosyl-L-methionine</keyword>
<accession>A0AAW9HGL4</accession>
<dbReference type="GeneID" id="92813489"/>
<dbReference type="Proteomes" id="UP001284901">
    <property type="component" value="Unassembled WGS sequence"/>
</dbReference>
<dbReference type="PANTHER" id="PTHR11061:SF30">
    <property type="entry name" value="TRNA (URACIL(54)-C(5))-METHYLTRANSFERASE"/>
    <property type="match status" value="1"/>
</dbReference>
<feature type="binding site" evidence="4">
    <location>
        <position position="194"/>
    </location>
    <ligand>
        <name>S-adenosyl-L-methionine</name>
        <dbReference type="ChEBI" id="CHEBI:59789"/>
    </ligand>
</feature>
<dbReference type="InterPro" id="IPR010280">
    <property type="entry name" value="U5_MeTrfase_fam"/>
</dbReference>
<dbReference type="Proteomes" id="UP001288320">
    <property type="component" value="Unassembled WGS sequence"/>
</dbReference>
<dbReference type="PROSITE" id="PS51687">
    <property type="entry name" value="SAM_MT_RNA_M5U"/>
    <property type="match status" value="1"/>
</dbReference>
<dbReference type="Pfam" id="PF05958">
    <property type="entry name" value="tRNA_U5-meth_tr"/>
    <property type="match status" value="1"/>
</dbReference>
<dbReference type="EMBL" id="JAWNFY010000004">
    <property type="protein sequence ID" value="MDY5145806.1"/>
    <property type="molecule type" value="Genomic_DNA"/>
</dbReference>
<keyword evidence="9" id="KW-1185">Reference proteome</keyword>
<feature type="binding site" evidence="4">
    <location>
        <position position="289"/>
    </location>
    <ligand>
        <name>S-adenosyl-L-methionine</name>
        <dbReference type="ChEBI" id="CHEBI:59789"/>
    </ligand>
</feature>
<evidence type="ECO:0000313" key="10">
    <source>
        <dbReference type="Proteomes" id="UP001288320"/>
    </source>
</evidence>
<comment type="similarity">
    <text evidence="4">Belongs to the class I-like SAM-binding methyltransferase superfamily. RNA M5U methyltransferase family.</text>
</comment>
<reference evidence="7 9" key="1">
    <citation type="submission" date="2023-10" db="EMBL/GenBank/DDBJ databases">
        <title>Whole Genome based description of the genera Actinobaculum and Actinotignum reveals a complex phylogenetic relationship within the species included in the genus Actinotignum.</title>
        <authorList>
            <person name="Jensen C.S."/>
            <person name="Dargis R."/>
            <person name="Kemp M."/>
            <person name="Christensen J.J."/>
        </authorList>
    </citation>
    <scope>NUCLEOTIDE SEQUENCE</scope>
    <source>
        <strain evidence="8 9">SLA_B089</strain>
        <strain evidence="7">SLA_B245</strain>
    </source>
</reference>
<name>A0AAW9HGL4_9ACTO</name>
<keyword evidence="1 4" id="KW-0489">Methyltransferase</keyword>
<dbReference type="RefSeq" id="WP_087069982.1">
    <property type="nucleotide sequence ID" value="NZ_CAUPFC010000022.1"/>
</dbReference>
<dbReference type="SUPFAM" id="SSF53335">
    <property type="entry name" value="S-adenosyl-L-methionine-dependent methyltransferases"/>
    <property type="match status" value="1"/>
</dbReference>
<dbReference type="InterPro" id="IPR030390">
    <property type="entry name" value="MeTrfase_TrmA_AS"/>
</dbReference>